<dbReference type="Proteomes" id="UP001055111">
    <property type="component" value="Unassembled WGS sequence"/>
</dbReference>
<evidence type="ECO:0000313" key="3">
    <source>
        <dbReference type="Proteomes" id="UP001055111"/>
    </source>
</evidence>
<proteinExistence type="predicted"/>
<dbReference type="Pfam" id="PF02195">
    <property type="entry name" value="ParB_N"/>
    <property type="match status" value="1"/>
</dbReference>
<gene>
    <name evidence="2" type="ORF">CBA19CS42_04305</name>
</gene>
<dbReference type="InterPro" id="IPR003115">
    <property type="entry name" value="ParB_N"/>
</dbReference>
<dbReference type="EMBL" id="BPUS01000001">
    <property type="protein sequence ID" value="GJH23699.1"/>
    <property type="molecule type" value="Genomic_DNA"/>
</dbReference>
<dbReference type="Gene3D" id="3.90.1530.10">
    <property type="entry name" value="Conserved hypothetical protein from pyrococcus furiosus pfu- 392566-001, ParB domain"/>
    <property type="match status" value="1"/>
</dbReference>
<organism evidence="2 3">
    <name type="scientific">Caballeronia novacaledonica</name>
    <dbReference type="NCBI Taxonomy" id="1544861"/>
    <lineage>
        <taxon>Bacteria</taxon>
        <taxon>Pseudomonadati</taxon>
        <taxon>Pseudomonadota</taxon>
        <taxon>Betaproteobacteria</taxon>
        <taxon>Burkholderiales</taxon>
        <taxon>Burkholderiaceae</taxon>
        <taxon>Caballeronia</taxon>
    </lineage>
</organism>
<dbReference type="RefSeq" id="WP_238210068.1">
    <property type="nucleotide sequence ID" value="NZ_BPUS01000001.1"/>
</dbReference>
<dbReference type="SUPFAM" id="SSF110849">
    <property type="entry name" value="ParB/Sulfiredoxin"/>
    <property type="match status" value="1"/>
</dbReference>
<evidence type="ECO:0000259" key="1">
    <source>
        <dbReference type="Pfam" id="PF02195"/>
    </source>
</evidence>
<protein>
    <submittedName>
        <fullName evidence="2">ParB N-terminal domain-containing protein</fullName>
    </submittedName>
</protein>
<name>A0AA37MR62_9BURK</name>
<dbReference type="InterPro" id="IPR036086">
    <property type="entry name" value="ParB/Sulfiredoxin_sf"/>
</dbReference>
<evidence type="ECO:0000313" key="2">
    <source>
        <dbReference type="EMBL" id="GJH23699.1"/>
    </source>
</evidence>
<feature type="domain" description="ParB-like N-terminal" evidence="1">
    <location>
        <begin position="67"/>
        <end position="113"/>
    </location>
</feature>
<sequence length="339" mass="37885">MSSKKSLGSKPRKGFKAFDATLEDLKFHHQIPKFSDVGLREVPLSKVLVCPRVFQVRDNQTTAKDGVTDKHHVATLHERLKKEGKLDPISVLPISYGRYVVIDGTHRRAAYQREFQLTGKHTIWVDVYGGTPSEALMDAGLENYKAKLGMDRKQKTRLLYGYIRDRPMGDNGKPWTNLQCAAAADRSESLANQMSGFVKKCREAGKPVPDVWSGGSWTEGREQTGEVSARVRAKAEKLAELFGALDTPTKLEEFAKAMGHAYGERAGAMSVSLARVTDNYEALQEDFDERMNAEREEAAKEAREQALRDANAQGSIAAYLFEQIGHQRPYEVFKEAVGF</sequence>
<dbReference type="AlphaFoldDB" id="A0AA37MR62"/>
<accession>A0AA37MR62</accession>
<comment type="caution">
    <text evidence="2">The sequence shown here is derived from an EMBL/GenBank/DDBJ whole genome shotgun (WGS) entry which is preliminary data.</text>
</comment>
<reference evidence="2" key="1">
    <citation type="submission" date="2022-09" db="EMBL/GenBank/DDBJ databases">
        <title>Isolation and characterization of 3-chlorobenzoate degrading bacteria from soils in Shizuoka.</title>
        <authorList>
            <person name="Ifat A."/>
            <person name="Ogawa N."/>
            <person name="Kimbara K."/>
            <person name="Moriuchi R."/>
            <person name="Dohra H."/>
            <person name="Shintani M."/>
        </authorList>
    </citation>
    <scope>NUCLEOTIDE SEQUENCE</scope>
    <source>
        <strain evidence="2">19CS4-2</strain>
    </source>
</reference>